<evidence type="ECO:0000256" key="4">
    <source>
        <dbReference type="ARBA" id="ARBA00022801"/>
    </source>
</evidence>
<dbReference type="EMBL" id="CP053661">
    <property type="protein sequence ID" value="QKD81325.1"/>
    <property type="molecule type" value="Genomic_DNA"/>
</dbReference>
<protein>
    <recommendedName>
        <fullName evidence="2">Nuclease SbcCD subunit D</fullName>
    </recommendedName>
</protein>
<dbReference type="InterPro" id="IPR050535">
    <property type="entry name" value="DNA_Repair-Maintenance_Comp"/>
</dbReference>
<evidence type="ECO:0000313" key="7">
    <source>
        <dbReference type="EMBL" id="QKD81325.1"/>
    </source>
</evidence>
<evidence type="ECO:0000256" key="2">
    <source>
        <dbReference type="ARBA" id="ARBA00013365"/>
    </source>
</evidence>
<sequence>MPRFLHIADIHLGFDRYDNKVRTQDFFYTLMDVVERYAIREALPSGIAPQVDFVLIAGDLFEHRNLQPHILNQAQAVLSLLKDAGIPVLAIEGNHDNRPYGVNTSWLRYLSDWEMLYLLEPGDVAQGEPFYSPWDAERKRGGYIDLPCGVRVLGSSWYGSTAPKAIEQIAASIGELPPAPGPTVLLFHHGLEGQIARYQGALRYSDLLPLKQAGVDYLALGHIHKNYEIEGWVFNPGSLEANSIDEARFERGAYVVDIDPDGIRAELKRDYRQRPIVRLRQSLRGSETVEEVEQTAIALVQQAISLGQLQPDAQPIVELRLEGEVGFERTELDVRSLQQQLQSLSNALIFLLKFEADVLTFASPLGEEASRDQVEREVFLDLLTANSAYKNRAPALAQGLIDLKNRQLEGRPEPDLYELVQSLLTSESSERRD</sequence>
<comment type="similarity">
    <text evidence="1">Belongs to the SbcD family.</text>
</comment>
<keyword evidence="4" id="KW-0378">Hydrolase</keyword>
<evidence type="ECO:0000256" key="1">
    <source>
        <dbReference type="ARBA" id="ARBA00010555"/>
    </source>
</evidence>
<evidence type="ECO:0000256" key="5">
    <source>
        <dbReference type="ARBA" id="ARBA00022839"/>
    </source>
</evidence>
<evidence type="ECO:0000256" key="3">
    <source>
        <dbReference type="ARBA" id="ARBA00022722"/>
    </source>
</evidence>
<dbReference type="PANTHER" id="PTHR30337">
    <property type="entry name" value="COMPONENT OF ATP-DEPENDENT DSDNA EXONUCLEASE"/>
    <property type="match status" value="1"/>
</dbReference>
<name>A0A6M8BFH1_9CYAN</name>
<dbReference type="InterPro" id="IPR004843">
    <property type="entry name" value="Calcineurin-like_PHP"/>
</dbReference>
<organism evidence="7 8">
    <name type="scientific">Thermoleptolyngbya sichuanensis A183</name>
    <dbReference type="NCBI Taxonomy" id="2737172"/>
    <lineage>
        <taxon>Bacteria</taxon>
        <taxon>Bacillati</taxon>
        <taxon>Cyanobacteriota</taxon>
        <taxon>Cyanophyceae</taxon>
        <taxon>Oculatellales</taxon>
        <taxon>Oculatellaceae</taxon>
        <taxon>Thermoleptolyngbya</taxon>
        <taxon>Thermoleptolyngbya sichuanensis</taxon>
    </lineage>
</organism>
<keyword evidence="5 7" id="KW-0269">Exonuclease</keyword>
<dbReference type="CDD" id="cd00840">
    <property type="entry name" value="MPP_Mre11_N"/>
    <property type="match status" value="1"/>
</dbReference>
<dbReference type="Pfam" id="PF00149">
    <property type="entry name" value="Metallophos"/>
    <property type="match status" value="1"/>
</dbReference>
<dbReference type="Gene3D" id="3.60.21.10">
    <property type="match status" value="1"/>
</dbReference>
<dbReference type="GO" id="GO:0004527">
    <property type="term" value="F:exonuclease activity"/>
    <property type="evidence" value="ECO:0007669"/>
    <property type="project" value="UniProtKB-KW"/>
</dbReference>
<dbReference type="RefSeq" id="WP_172353729.1">
    <property type="nucleotide sequence ID" value="NZ_CP053661.1"/>
</dbReference>
<reference evidence="7 8" key="1">
    <citation type="submission" date="2020-05" db="EMBL/GenBank/DDBJ databases">
        <title>Complete genome sequence of of a novel Thermoleptolyngbya strain isolated from hot springs of Ganzi, Sichuan China.</title>
        <authorList>
            <person name="Tang J."/>
            <person name="Daroch M."/>
            <person name="Li L."/>
            <person name="Waleron K."/>
            <person name="Waleron M."/>
            <person name="Waleron M."/>
        </authorList>
    </citation>
    <scope>NUCLEOTIDE SEQUENCE [LARGE SCALE GENOMIC DNA]</scope>
    <source>
        <strain evidence="7 8">PKUAC-SCTA183</strain>
    </source>
</reference>
<keyword evidence="8" id="KW-1185">Reference proteome</keyword>
<gene>
    <name evidence="7" type="ORF">HPC62_03285</name>
</gene>
<dbReference type="PANTHER" id="PTHR30337:SF0">
    <property type="entry name" value="NUCLEASE SBCCD SUBUNIT D"/>
    <property type="match status" value="1"/>
</dbReference>
<evidence type="ECO:0000313" key="8">
    <source>
        <dbReference type="Proteomes" id="UP000505210"/>
    </source>
</evidence>
<evidence type="ECO:0000259" key="6">
    <source>
        <dbReference type="Pfam" id="PF00149"/>
    </source>
</evidence>
<dbReference type="Proteomes" id="UP000505210">
    <property type="component" value="Chromosome"/>
</dbReference>
<dbReference type="AlphaFoldDB" id="A0A6M8BFH1"/>
<dbReference type="InterPro" id="IPR041796">
    <property type="entry name" value="Mre11_N"/>
</dbReference>
<dbReference type="InterPro" id="IPR029052">
    <property type="entry name" value="Metallo-depent_PP-like"/>
</dbReference>
<keyword evidence="3" id="KW-0540">Nuclease</keyword>
<proteinExistence type="inferred from homology"/>
<accession>A0A6M8BFH1</accession>
<dbReference type="KEGG" id="theu:HPC62_03285"/>
<feature type="domain" description="Calcineurin-like phosphoesterase" evidence="6">
    <location>
        <begin position="3"/>
        <end position="225"/>
    </location>
</feature>
<dbReference type="SUPFAM" id="SSF56300">
    <property type="entry name" value="Metallo-dependent phosphatases"/>
    <property type="match status" value="1"/>
</dbReference>